<reference evidence="2" key="1">
    <citation type="submission" date="2020-02" db="EMBL/GenBank/DDBJ databases">
        <authorList>
            <person name="Meier V. D."/>
        </authorList>
    </citation>
    <scope>NUCLEOTIDE SEQUENCE</scope>
    <source>
        <strain evidence="2">AVDCRST_MAG55</strain>
    </source>
</reference>
<feature type="non-terminal residue" evidence="2">
    <location>
        <position position="1"/>
    </location>
</feature>
<evidence type="ECO:0000313" key="2">
    <source>
        <dbReference type="EMBL" id="CAA9436749.1"/>
    </source>
</evidence>
<feature type="compositionally biased region" description="Basic and acidic residues" evidence="1">
    <location>
        <begin position="47"/>
        <end position="60"/>
    </location>
</feature>
<feature type="region of interest" description="Disordered" evidence="1">
    <location>
        <begin position="1"/>
        <end position="60"/>
    </location>
</feature>
<name>A0A6J4QG78_9ACTN</name>
<protein>
    <submittedName>
        <fullName evidence="2">Uncharacterized protein</fullName>
    </submittedName>
</protein>
<proteinExistence type="predicted"/>
<accession>A0A6J4QG78</accession>
<organism evidence="2">
    <name type="scientific">uncultured Rubrobacteraceae bacterium</name>
    <dbReference type="NCBI Taxonomy" id="349277"/>
    <lineage>
        <taxon>Bacteria</taxon>
        <taxon>Bacillati</taxon>
        <taxon>Actinomycetota</taxon>
        <taxon>Rubrobacteria</taxon>
        <taxon>Rubrobacterales</taxon>
        <taxon>Rubrobacteraceae</taxon>
        <taxon>environmental samples</taxon>
    </lineage>
</organism>
<sequence length="60" mass="6349">AGRFASSGALRRQPALRRRIGRRGVAAAARPRPLREEGHLGPGGPPRRGDGTRGRPSAEV</sequence>
<feature type="non-terminal residue" evidence="2">
    <location>
        <position position="60"/>
    </location>
</feature>
<dbReference type="EMBL" id="CADCUZ010000156">
    <property type="protein sequence ID" value="CAA9436749.1"/>
    <property type="molecule type" value="Genomic_DNA"/>
</dbReference>
<gene>
    <name evidence="2" type="ORF">AVDCRST_MAG55-3083</name>
</gene>
<evidence type="ECO:0000256" key="1">
    <source>
        <dbReference type="SAM" id="MobiDB-lite"/>
    </source>
</evidence>
<dbReference type="AlphaFoldDB" id="A0A6J4QG78"/>